<dbReference type="ExpressionAtlas" id="A0A2K3DFR1">
    <property type="expression patterns" value="baseline and differential"/>
</dbReference>
<dbReference type="STRING" id="3055.A0A2K3DFR1"/>
<evidence type="ECO:0000256" key="2">
    <source>
        <dbReference type="ARBA" id="ARBA00012513"/>
    </source>
</evidence>
<protein>
    <recommendedName>
        <fullName evidence="2">non-specific serine/threonine protein kinase</fullName>
        <ecNumber evidence="2">2.7.11.1</ecNumber>
    </recommendedName>
    <alternativeName>
        <fullName evidence="12">Fused homolog</fullName>
    </alternativeName>
</protein>
<evidence type="ECO:0000256" key="1">
    <source>
        <dbReference type="ARBA" id="ARBA00004245"/>
    </source>
</evidence>
<dbReference type="Pfam" id="PF00514">
    <property type="entry name" value="Arm"/>
    <property type="match status" value="1"/>
</dbReference>
<dbReference type="InterPro" id="IPR000719">
    <property type="entry name" value="Prot_kinase_dom"/>
</dbReference>
<evidence type="ECO:0000256" key="9">
    <source>
        <dbReference type="ARBA" id="ARBA00023212"/>
    </source>
</evidence>
<gene>
    <name evidence="17" type="ORF">CHLRE_09g412750v5</name>
</gene>
<evidence type="ECO:0000256" key="5">
    <source>
        <dbReference type="ARBA" id="ARBA00022679"/>
    </source>
</evidence>
<dbReference type="FunCoup" id="A0A2K3DFR1">
    <property type="interactions" value="149"/>
</dbReference>
<evidence type="ECO:0000256" key="8">
    <source>
        <dbReference type="ARBA" id="ARBA00022840"/>
    </source>
</evidence>
<keyword evidence="4" id="KW-0723">Serine/threonine-protein kinase</keyword>
<dbReference type="EC" id="2.7.11.1" evidence="2"/>
<feature type="compositionally biased region" description="Low complexity" evidence="15">
    <location>
        <begin position="1371"/>
        <end position="1389"/>
    </location>
</feature>
<feature type="binding site" evidence="14">
    <location>
        <position position="38"/>
    </location>
    <ligand>
        <name>ATP</name>
        <dbReference type="ChEBI" id="CHEBI:30616"/>
    </ligand>
</feature>
<dbReference type="PROSITE" id="PS50176">
    <property type="entry name" value="ARM_REPEAT"/>
    <property type="match status" value="1"/>
</dbReference>
<comment type="catalytic activity">
    <reaction evidence="11">
        <text>L-seryl-[protein] + ATP = O-phospho-L-seryl-[protein] + ADP + H(+)</text>
        <dbReference type="Rhea" id="RHEA:17989"/>
        <dbReference type="Rhea" id="RHEA-COMP:9863"/>
        <dbReference type="Rhea" id="RHEA-COMP:11604"/>
        <dbReference type="ChEBI" id="CHEBI:15378"/>
        <dbReference type="ChEBI" id="CHEBI:29999"/>
        <dbReference type="ChEBI" id="CHEBI:30616"/>
        <dbReference type="ChEBI" id="CHEBI:83421"/>
        <dbReference type="ChEBI" id="CHEBI:456216"/>
        <dbReference type="EC" id="2.7.11.1"/>
    </reaction>
</comment>
<evidence type="ECO:0000313" key="18">
    <source>
        <dbReference type="Proteomes" id="UP000006906"/>
    </source>
</evidence>
<keyword evidence="18" id="KW-1185">Reference proteome</keyword>
<dbReference type="RefSeq" id="XP_042921601.1">
    <property type="nucleotide sequence ID" value="XM_043066305.1"/>
</dbReference>
<feature type="repeat" description="ARM" evidence="13">
    <location>
        <begin position="1241"/>
        <end position="1273"/>
    </location>
</feature>
<sequence length="1389" mass="139962">MLDNYHVIELIGEGSFGKVYKGRRKCTGQITAMKFILKQGKSEKDIKNLRQEIEILRQLRHENIIQMLDAFETKTEFCVVTEFAQGELFEILEDDQSLPEDVVRGIAKQLVRALHYLHSNRIIHRDMKPQNILIGSNGVVKLCDFGFARAMSCNTMVLTSIKGTPLYMAPELVQEQPYNHTVDLWSLGVILFELYVGQPPFYTNSIYSLIHHIVKDPVKFPTNISPEFKSFLKGLLNKKPQDRLGWPQLLEHPFVRETEGERLAREKMLADAMEVAEGSRAWKGEGDPGAGAVLALTTGGVGADPRERPAAVPATPPARQTETPQMNRGRDPLAPNRRLPALGAQPGGAAPAGAAAGSRGAPATPPANGVSAGRTAGAAAASATRGPTTPAPPAQQRAAAPTAGSTGTVPRTPPPGASASPAAAATSASTSAQADQLASSLDRLVLAAGGGADPGRLTPEAAAGLWADPSTLPSLLAALRDATATCAAAAAVGGGGSQAPAPPLAPLQRGLRLAAQLLQYGEGKPQCVPLQRAVADLASAAAAAGGAAHWPVAAAAVECFRSAEAGLAADKAAASGYTAIALEESWRAYCEVVQQAASARGGSGGGGRGGSAGAAGRRDGNWPAVAAACHALADTLNRGLQAISANLRGPALRQAEELLRGAADTPLAATLVGAVEDARGDSRGQGAEAAAQAALRALAACVYCPSTSATASAVSNHFPLAAALAASNRMMGGGPAGGGGDRGMDTDAALPYAVRRAVGEALGGSPGAVAAVLEWAQQPSMGGGSGAAGAAPNKVDLYALQLLLQCGRTCPALCQAAVLAGAPEALLALGLRDSGSGGGGGGGGGSNGALALLALTAILEGLHSRRGAAGGGTGSAAAAQNALTPGGATDDALRRLAGLLTLSSGDHLALGYVAAGTAAAYLRFYAQPAGPGPAAAAAAVMAAAAPASARPLPPPPELLSPGRLAGLVRLLRYVPATSGPPALEALEGAPARTGLFDGVVALAALLLGYGASSDAGSAALGAGLGGAVMALTAAGGRGGGPGGGGGAPGGLMELSPRGLVALLEAAGLTAAPDADSPQVLCSPQVLSFLTLLLGERHQGALAAWPASAAGGRAGMLTATLQAVELMGRPLTPLPGGEGVEPSAYQDMLAADNVMLHLVRSLSGPVLLLSHPDAAVRSRCCNLVGNMCRHSAYFYGALERHSLLPPLIERCADGDKTTRKFACFAIGNAGFHNAALYGALEPAISPLVALLRDEEDKTRANAAGALGNLVRNSSALCGELIRAGALRALLDTALQPERPPPQAGPGGRGGGGADAGGSPVKIALFSLGNMCAHRECRESLLALGVQDVIRRLSSSPDPTQQKYLQRIQQKLQAGSGSGAQPPSSAPGGPR</sequence>
<feature type="region of interest" description="Disordered" evidence="15">
    <location>
        <begin position="1294"/>
        <end position="1314"/>
    </location>
</feature>
<dbReference type="InterPro" id="IPR017441">
    <property type="entry name" value="Protein_kinase_ATP_BS"/>
</dbReference>
<dbReference type="PROSITE" id="PS50011">
    <property type="entry name" value="PROTEIN_KINASE_DOM"/>
    <property type="match status" value="1"/>
</dbReference>
<dbReference type="FunFam" id="1.10.510.10:FF:000292">
    <property type="entry name" value="Serine/threonine-protein kinase 36"/>
    <property type="match status" value="1"/>
</dbReference>
<dbReference type="EMBL" id="CM008970">
    <property type="protein sequence ID" value="PNW79373.1"/>
    <property type="molecule type" value="Genomic_DNA"/>
</dbReference>
<evidence type="ECO:0000256" key="12">
    <source>
        <dbReference type="ARBA" id="ARBA00075375"/>
    </source>
</evidence>
<dbReference type="PROSITE" id="PS00107">
    <property type="entry name" value="PROTEIN_KINASE_ATP"/>
    <property type="match status" value="1"/>
</dbReference>
<dbReference type="SMART" id="SM00220">
    <property type="entry name" value="S_TKc"/>
    <property type="match status" value="1"/>
</dbReference>
<dbReference type="GO" id="GO:0004674">
    <property type="term" value="F:protein serine/threonine kinase activity"/>
    <property type="evidence" value="ECO:0007669"/>
    <property type="project" value="UniProtKB-KW"/>
</dbReference>
<dbReference type="Gene3D" id="1.10.510.10">
    <property type="entry name" value="Transferase(Phosphotransferase) domain 1"/>
    <property type="match status" value="1"/>
</dbReference>
<evidence type="ECO:0000256" key="14">
    <source>
        <dbReference type="PROSITE-ProRule" id="PRU10141"/>
    </source>
</evidence>
<dbReference type="Proteomes" id="UP000006906">
    <property type="component" value="Chromosome 9"/>
</dbReference>
<dbReference type="OrthoDB" id="266718at2759"/>
<dbReference type="Gramene" id="PNW79373">
    <property type="protein sequence ID" value="PNW79373"/>
    <property type="gene ID" value="CHLRE_09g412750v5"/>
</dbReference>
<evidence type="ECO:0000313" key="17">
    <source>
        <dbReference type="EMBL" id="PNW79373.1"/>
    </source>
</evidence>
<feature type="compositionally biased region" description="Low complexity" evidence="15">
    <location>
        <begin position="310"/>
        <end position="319"/>
    </location>
</feature>
<dbReference type="FunFam" id="3.30.200.20:FF:000042">
    <property type="entry name" value="Aurora kinase A"/>
    <property type="match status" value="1"/>
</dbReference>
<feature type="domain" description="Protein kinase" evidence="16">
    <location>
        <begin position="5"/>
        <end position="255"/>
    </location>
</feature>
<dbReference type="GO" id="GO:0005856">
    <property type="term" value="C:cytoskeleton"/>
    <property type="evidence" value="ECO:0007669"/>
    <property type="project" value="UniProtKB-SubCell"/>
</dbReference>
<dbReference type="GO" id="GO:0005737">
    <property type="term" value="C:cytoplasm"/>
    <property type="evidence" value="ECO:0000318"/>
    <property type="project" value="GO_Central"/>
</dbReference>
<dbReference type="InterPro" id="IPR011989">
    <property type="entry name" value="ARM-like"/>
</dbReference>
<feature type="region of interest" description="Disordered" evidence="15">
    <location>
        <begin position="1367"/>
        <end position="1389"/>
    </location>
</feature>
<feature type="compositionally biased region" description="Low complexity" evidence="15">
    <location>
        <begin position="340"/>
        <end position="362"/>
    </location>
</feature>
<dbReference type="KEGG" id="cre:CHLRE_09g412750v5"/>
<dbReference type="InterPro" id="IPR011009">
    <property type="entry name" value="Kinase-like_dom_sf"/>
</dbReference>
<dbReference type="InterPro" id="IPR000225">
    <property type="entry name" value="Armadillo"/>
</dbReference>
<feature type="region of interest" description="Disordered" evidence="15">
    <location>
        <begin position="299"/>
        <end position="431"/>
    </location>
</feature>
<feature type="compositionally biased region" description="Gly residues" evidence="15">
    <location>
        <begin position="1303"/>
        <end position="1314"/>
    </location>
</feature>
<dbReference type="PANTHER" id="PTHR22983:SF6">
    <property type="entry name" value="SERINE_THREONINE-PROTEIN KINASE 36"/>
    <property type="match status" value="1"/>
</dbReference>
<dbReference type="PROSITE" id="PS00108">
    <property type="entry name" value="PROTEIN_KINASE_ST"/>
    <property type="match status" value="1"/>
</dbReference>
<reference evidence="17 18" key="1">
    <citation type="journal article" date="2007" name="Science">
        <title>The Chlamydomonas genome reveals the evolution of key animal and plant functions.</title>
        <authorList>
            <person name="Merchant S.S."/>
            <person name="Prochnik S.E."/>
            <person name="Vallon O."/>
            <person name="Harris E.H."/>
            <person name="Karpowicz S.J."/>
            <person name="Witman G.B."/>
            <person name="Terry A."/>
            <person name="Salamov A."/>
            <person name="Fritz-Laylin L.K."/>
            <person name="Marechal-Drouard L."/>
            <person name="Marshall W.F."/>
            <person name="Qu L.H."/>
            <person name="Nelson D.R."/>
            <person name="Sanderfoot A.A."/>
            <person name="Spalding M.H."/>
            <person name="Kapitonov V.V."/>
            <person name="Ren Q."/>
            <person name="Ferris P."/>
            <person name="Lindquist E."/>
            <person name="Shapiro H."/>
            <person name="Lucas S.M."/>
            <person name="Grimwood J."/>
            <person name="Schmutz J."/>
            <person name="Cardol P."/>
            <person name="Cerutti H."/>
            <person name="Chanfreau G."/>
            <person name="Chen C.L."/>
            <person name="Cognat V."/>
            <person name="Croft M.T."/>
            <person name="Dent R."/>
            <person name="Dutcher S."/>
            <person name="Fernandez E."/>
            <person name="Fukuzawa H."/>
            <person name="Gonzalez-Ballester D."/>
            <person name="Gonzalez-Halphen D."/>
            <person name="Hallmann A."/>
            <person name="Hanikenne M."/>
            <person name="Hippler M."/>
            <person name="Inwood W."/>
            <person name="Jabbari K."/>
            <person name="Kalanon M."/>
            <person name="Kuras R."/>
            <person name="Lefebvre P.A."/>
            <person name="Lemaire S.D."/>
            <person name="Lobanov A.V."/>
            <person name="Lohr M."/>
            <person name="Manuell A."/>
            <person name="Meier I."/>
            <person name="Mets L."/>
            <person name="Mittag M."/>
            <person name="Mittelmeier T."/>
            <person name="Moroney J.V."/>
            <person name="Moseley J."/>
            <person name="Napoli C."/>
            <person name="Nedelcu A.M."/>
            <person name="Niyogi K."/>
            <person name="Novoselov S.V."/>
            <person name="Paulsen I.T."/>
            <person name="Pazour G."/>
            <person name="Purton S."/>
            <person name="Ral J.P."/>
            <person name="Riano-Pachon D.M."/>
            <person name="Riekhof W."/>
            <person name="Rymarquis L."/>
            <person name="Schroda M."/>
            <person name="Stern D."/>
            <person name="Umen J."/>
            <person name="Willows R."/>
            <person name="Wilson N."/>
            <person name="Zimmer S.L."/>
            <person name="Allmer J."/>
            <person name="Balk J."/>
            <person name="Bisova K."/>
            <person name="Chen C.J."/>
            <person name="Elias M."/>
            <person name="Gendler K."/>
            <person name="Hauser C."/>
            <person name="Lamb M.R."/>
            <person name="Ledford H."/>
            <person name="Long J.C."/>
            <person name="Minagawa J."/>
            <person name="Page M.D."/>
            <person name="Pan J."/>
            <person name="Pootakham W."/>
            <person name="Roje S."/>
            <person name="Rose A."/>
            <person name="Stahlberg E."/>
            <person name="Terauchi A.M."/>
            <person name="Yang P."/>
            <person name="Ball S."/>
            <person name="Bowler C."/>
            <person name="Dieckmann C.L."/>
            <person name="Gladyshev V.N."/>
            <person name="Green P."/>
            <person name="Jorgensen R."/>
            <person name="Mayfield S."/>
            <person name="Mueller-Roeber B."/>
            <person name="Rajamani S."/>
            <person name="Sayre R.T."/>
            <person name="Brokstein P."/>
            <person name="Dubchak I."/>
            <person name="Goodstein D."/>
            <person name="Hornick L."/>
            <person name="Huang Y.W."/>
            <person name="Jhaveri J."/>
            <person name="Luo Y."/>
            <person name="Martinez D."/>
            <person name="Ngau W.C."/>
            <person name="Otillar B."/>
            <person name="Poliakov A."/>
            <person name="Porter A."/>
            <person name="Szajkowski L."/>
            <person name="Werner G."/>
            <person name="Zhou K."/>
            <person name="Grigoriev I.V."/>
            <person name="Rokhsar D.S."/>
            <person name="Grossman A.R."/>
        </authorList>
    </citation>
    <scope>NUCLEOTIDE SEQUENCE [LARGE SCALE GENOMIC DNA]</scope>
    <source>
        <strain evidence="18">CC-503</strain>
    </source>
</reference>
<keyword evidence="3" id="KW-0963">Cytoplasm</keyword>
<dbReference type="GeneID" id="5722315"/>
<evidence type="ECO:0000259" key="16">
    <source>
        <dbReference type="PROSITE" id="PS50011"/>
    </source>
</evidence>
<feature type="compositionally biased region" description="Low complexity" evidence="15">
    <location>
        <begin position="371"/>
        <end position="405"/>
    </location>
</feature>
<name>A0A2K3DFR1_CHLRE</name>
<keyword evidence="5" id="KW-0808">Transferase</keyword>
<feature type="compositionally biased region" description="Low complexity" evidence="15">
    <location>
        <begin position="417"/>
        <end position="431"/>
    </location>
</feature>
<evidence type="ECO:0000256" key="10">
    <source>
        <dbReference type="ARBA" id="ARBA00047899"/>
    </source>
</evidence>
<evidence type="ECO:0000256" key="11">
    <source>
        <dbReference type="ARBA" id="ARBA00048679"/>
    </source>
</evidence>
<dbReference type="Gene3D" id="1.25.10.10">
    <property type="entry name" value="Leucine-rich Repeat Variant"/>
    <property type="match status" value="1"/>
</dbReference>
<dbReference type="PaxDb" id="3055-EDP00820"/>
<dbReference type="PANTHER" id="PTHR22983">
    <property type="entry name" value="PROTEIN KINASE RELATED"/>
    <property type="match status" value="1"/>
</dbReference>
<organism evidence="17 18">
    <name type="scientific">Chlamydomonas reinhardtii</name>
    <name type="common">Chlamydomonas smithii</name>
    <dbReference type="NCBI Taxonomy" id="3055"/>
    <lineage>
        <taxon>Eukaryota</taxon>
        <taxon>Viridiplantae</taxon>
        <taxon>Chlorophyta</taxon>
        <taxon>core chlorophytes</taxon>
        <taxon>Chlorophyceae</taxon>
        <taxon>CS clade</taxon>
        <taxon>Chlamydomonadales</taxon>
        <taxon>Chlamydomonadaceae</taxon>
        <taxon>Chlamydomonas</taxon>
    </lineage>
</organism>
<dbReference type="SUPFAM" id="SSF56112">
    <property type="entry name" value="Protein kinase-like (PK-like)"/>
    <property type="match status" value="1"/>
</dbReference>
<dbReference type="Pfam" id="PF00069">
    <property type="entry name" value="Pkinase"/>
    <property type="match status" value="1"/>
</dbReference>
<keyword evidence="8 14" id="KW-0067">ATP-binding</keyword>
<dbReference type="GO" id="GO:0005524">
    <property type="term" value="F:ATP binding"/>
    <property type="evidence" value="ECO:0007669"/>
    <property type="project" value="UniProtKB-UniRule"/>
</dbReference>
<evidence type="ECO:0000256" key="3">
    <source>
        <dbReference type="ARBA" id="ARBA00022490"/>
    </source>
</evidence>
<dbReference type="InParanoid" id="A0A2K3DFR1"/>
<comment type="catalytic activity">
    <reaction evidence="10">
        <text>L-threonyl-[protein] + ATP = O-phospho-L-threonyl-[protein] + ADP + H(+)</text>
        <dbReference type="Rhea" id="RHEA:46608"/>
        <dbReference type="Rhea" id="RHEA-COMP:11060"/>
        <dbReference type="Rhea" id="RHEA-COMP:11605"/>
        <dbReference type="ChEBI" id="CHEBI:15378"/>
        <dbReference type="ChEBI" id="CHEBI:30013"/>
        <dbReference type="ChEBI" id="CHEBI:30616"/>
        <dbReference type="ChEBI" id="CHEBI:61977"/>
        <dbReference type="ChEBI" id="CHEBI:456216"/>
        <dbReference type="EC" id="2.7.11.1"/>
    </reaction>
</comment>
<dbReference type="CDD" id="cd14002">
    <property type="entry name" value="STKc_STK36"/>
    <property type="match status" value="1"/>
</dbReference>
<keyword evidence="9" id="KW-0206">Cytoskeleton</keyword>
<accession>A0A2K3DFR1</accession>
<keyword evidence="7" id="KW-0418">Kinase</keyword>
<dbReference type="InterPro" id="IPR016024">
    <property type="entry name" value="ARM-type_fold"/>
</dbReference>
<evidence type="ECO:0000256" key="13">
    <source>
        <dbReference type="PROSITE-ProRule" id="PRU00259"/>
    </source>
</evidence>
<comment type="subcellular location">
    <subcellularLocation>
        <location evidence="1">Cytoplasm</location>
        <location evidence="1">Cytoskeleton</location>
    </subcellularLocation>
</comment>
<keyword evidence="6 14" id="KW-0547">Nucleotide-binding</keyword>
<evidence type="ECO:0000256" key="7">
    <source>
        <dbReference type="ARBA" id="ARBA00022777"/>
    </source>
</evidence>
<dbReference type="InterPro" id="IPR008271">
    <property type="entry name" value="Ser/Thr_kinase_AS"/>
</dbReference>
<evidence type="ECO:0000256" key="15">
    <source>
        <dbReference type="SAM" id="MobiDB-lite"/>
    </source>
</evidence>
<evidence type="ECO:0000256" key="4">
    <source>
        <dbReference type="ARBA" id="ARBA00022527"/>
    </source>
</evidence>
<evidence type="ECO:0000256" key="6">
    <source>
        <dbReference type="ARBA" id="ARBA00022741"/>
    </source>
</evidence>
<dbReference type="SUPFAM" id="SSF48371">
    <property type="entry name" value="ARM repeat"/>
    <property type="match status" value="1"/>
</dbReference>
<proteinExistence type="predicted"/>